<evidence type="ECO:0000313" key="2">
    <source>
        <dbReference type="Ensembl" id="ENSACLP00000002008.2"/>
    </source>
</evidence>
<reference evidence="2" key="1">
    <citation type="submission" date="2018-05" db="EMBL/GenBank/DDBJ databases">
        <authorList>
            <person name="Datahose"/>
        </authorList>
    </citation>
    <scope>NUCLEOTIDE SEQUENCE</scope>
</reference>
<evidence type="ECO:0000259" key="1">
    <source>
        <dbReference type="Pfam" id="PF05699"/>
    </source>
</evidence>
<dbReference type="Bgee" id="ENSACLG00000001393">
    <property type="expression patterns" value="Expressed in testis"/>
</dbReference>
<dbReference type="PANTHER" id="PTHR46289">
    <property type="entry name" value="52 KDA REPRESSOR OF THE INHIBITOR OF THE PROTEIN KINASE-LIKE PROTEIN-RELATED"/>
    <property type="match status" value="1"/>
</dbReference>
<dbReference type="AlphaFoldDB" id="A0A3P8NB76"/>
<reference evidence="2" key="2">
    <citation type="submission" date="2025-08" db="UniProtKB">
        <authorList>
            <consortium name="Ensembl"/>
        </authorList>
    </citation>
    <scope>IDENTIFICATION</scope>
</reference>
<sequence>MLCTPVKPSRMKLFHVWLKWLLRRSCEKLKTVHNFQSLHIACRNIMDRLPAILRVLEEISSENNAQRAVEAKGILVQMDLNFVGCLALFRKVLSDSNMLSEMLQSKTVDLSKAINLVESLKKTMVYYQTESFFDDLGISTQHIPKRSIQKARKLHDSLVNSTLGQHVDPDSKQMFRIQVFYPVIDCMMGEMERRFSRLNCNIMKGIQALNPSSGTFLREEDVLFLARAYDSNTDDLKHEVPQIRRVLERLAKSDETVPTTLLKFVSFLESYNDVFFELFRLCKIAVVLPVSSASCERTFFALRIIKNYLRSTMTEERLSNLSILSIEMLGYVIFLKKN</sequence>
<evidence type="ECO:0000313" key="3">
    <source>
        <dbReference type="Proteomes" id="UP000265100"/>
    </source>
</evidence>
<proteinExistence type="predicted"/>
<name>A0A3P8NB76_ASTCA</name>
<dbReference type="OMA" id="CRHIACH"/>
<dbReference type="PANTHER" id="PTHR46289:SF14">
    <property type="entry name" value="DUF4371 DOMAIN-CONTAINING PROTEIN"/>
    <property type="match status" value="1"/>
</dbReference>
<organism evidence="2 3">
    <name type="scientific">Astatotilapia calliptera</name>
    <name type="common">Eastern happy</name>
    <name type="synonym">Chromis callipterus</name>
    <dbReference type="NCBI Taxonomy" id="8154"/>
    <lineage>
        <taxon>Eukaryota</taxon>
        <taxon>Metazoa</taxon>
        <taxon>Chordata</taxon>
        <taxon>Craniata</taxon>
        <taxon>Vertebrata</taxon>
        <taxon>Euteleostomi</taxon>
        <taxon>Actinopterygii</taxon>
        <taxon>Neopterygii</taxon>
        <taxon>Teleostei</taxon>
        <taxon>Neoteleostei</taxon>
        <taxon>Acanthomorphata</taxon>
        <taxon>Ovalentaria</taxon>
        <taxon>Cichlomorphae</taxon>
        <taxon>Cichliformes</taxon>
        <taxon>Cichlidae</taxon>
        <taxon>African cichlids</taxon>
        <taxon>Pseudocrenilabrinae</taxon>
        <taxon>Haplochromini</taxon>
        <taxon>Astatotilapia</taxon>
    </lineage>
</organism>
<dbReference type="InterPro" id="IPR052958">
    <property type="entry name" value="IFN-induced_PKR_regulator"/>
</dbReference>
<dbReference type="GO" id="GO:0046983">
    <property type="term" value="F:protein dimerization activity"/>
    <property type="evidence" value="ECO:0007669"/>
    <property type="project" value="InterPro"/>
</dbReference>
<dbReference type="STRING" id="8154.ENSACLP00000002008"/>
<dbReference type="GeneTree" id="ENSGT00940000154356"/>
<protein>
    <recommendedName>
        <fullName evidence="1">HAT C-terminal dimerisation domain-containing protein</fullName>
    </recommendedName>
</protein>
<feature type="domain" description="HAT C-terminal dimerisation" evidence="1">
    <location>
        <begin position="255"/>
        <end position="327"/>
    </location>
</feature>
<reference evidence="2" key="3">
    <citation type="submission" date="2025-09" db="UniProtKB">
        <authorList>
            <consortium name="Ensembl"/>
        </authorList>
    </citation>
    <scope>IDENTIFICATION</scope>
</reference>
<keyword evidence="3" id="KW-1185">Reference proteome</keyword>
<dbReference type="InterPro" id="IPR008906">
    <property type="entry name" value="HATC_C_dom"/>
</dbReference>
<accession>A0A3P8NB76</accession>
<dbReference type="Pfam" id="PF05699">
    <property type="entry name" value="Dimer_Tnp_hAT"/>
    <property type="match status" value="1"/>
</dbReference>
<dbReference type="Proteomes" id="UP000265100">
    <property type="component" value="Chromosome 15"/>
</dbReference>
<dbReference type="Ensembl" id="ENSACLT00000002054.2">
    <property type="protein sequence ID" value="ENSACLP00000002008.2"/>
    <property type="gene ID" value="ENSACLG00000001393.2"/>
</dbReference>